<protein>
    <submittedName>
        <fullName evidence="1">Uncharacterized protein</fullName>
    </submittedName>
</protein>
<dbReference type="AlphaFoldDB" id="A0A4S4MQ66"/>
<accession>A0A4S4MQ66</accession>
<name>A0A4S4MQ66_9APHY</name>
<organism evidence="1 2">
    <name type="scientific">Antrodiella citrinella</name>
    <dbReference type="NCBI Taxonomy" id="2447956"/>
    <lineage>
        <taxon>Eukaryota</taxon>
        <taxon>Fungi</taxon>
        <taxon>Dikarya</taxon>
        <taxon>Basidiomycota</taxon>
        <taxon>Agaricomycotina</taxon>
        <taxon>Agaricomycetes</taxon>
        <taxon>Polyporales</taxon>
        <taxon>Steccherinaceae</taxon>
        <taxon>Antrodiella</taxon>
    </lineage>
</organism>
<reference evidence="1 2" key="1">
    <citation type="submission" date="2019-02" db="EMBL/GenBank/DDBJ databases">
        <title>Genome sequencing of the rare red list fungi Antrodiella citrinella (Flaviporus citrinellus).</title>
        <authorList>
            <person name="Buettner E."/>
            <person name="Kellner H."/>
        </authorList>
    </citation>
    <scope>NUCLEOTIDE SEQUENCE [LARGE SCALE GENOMIC DNA]</scope>
    <source>
        <strain evidence="1 2">DSM 108506</strain>
    </source>
</reference>
<keyword evidence="2" id="KW-1185">Reference proteome</keyword>
<comment type="caution">
    <text evidence="1">The sequence shown here is derived from an EMBL/GenBank/DDBJ whole genome shotgun (WGS) entry which is preliminary data.</text>
</comment>
<dbReference type="EMBL" id="SGPM01000198">
    <property type="protein sequence ID" value="THH28172.1"/>
    <property type="molecule type" value="Genomic_DNA"/>
</dbReference>
<sequence>MKILNHLSAILARGRGENPDSVVAVFAPELSSGDNHLTVVESVRNMDTDDAVEMQAPAEDPSLASSRPQLSSLKHSSLFVSRNPYNKLFDGATVDKVTINAKADISTVEMLYRDADAKIGGFPKYVEACLHGLRLCAQLKRRGDRELEYQHRNALLEFIVRQSRTKISKKRTAIWNFYFIPTRVGPEGSPPPPPGLRAWNPLTDSDDIEFVFRPTSQVDDLISAAPRFSNVRRQRTDGQSGFEYPIQGTTILAFADALVVAMHLMGIALKSSDFVDIRGYLVTIYGLLKAFPKQFWENKSLQKLLEDIHRYKALVSPNEVRELEDESVTLDSDLDSHI</sequence>
<evidence type="ECO:0000313" key="1">
    <source>
        <dbReference type="EMBL" id="THH28172.1"/>
    </source>
</evidence>
<evidence type="ECO:0000313" key="2">
    <source>
        <dbReference type="Proteomes" id="UP000308730"/>
    </source>
</evidence>
<dbReference type="Proteomes" id="UP000308730">
    <property type="component" value="Unassembled WGS sequence"/>
</dbReference>
<gene>
    <name evidence="1" type="ORF">EUX98_g6012</name>
</gene>
<feature type="non-terminal residue" evidence="1">
    <location>
        <position position="338"/>
    </location>
</feature>
<proteinExistence type="predicted"/>